<evidence type="ECO:0000313" key="7">
    <source>
        <dbReference type="Proteomes" id="UP001222373"/>
    </source>
</evidence>
<evidence type="ECO:0000256" key="3">
    <source>
        <dbReference type="ARBA" id="ARBA00023102"/>
    </source>
</evidence>
<evidence type="ECO:0000256" key="1">
    <source>
        <dbReference type="ARBA" id="ARBA00005047"/>
    </source>
</evidence>
<gene>
    <name evidence="6" type="ORF">ONB67_00230</name>
</gene>
<dbReference type="Proteomes" id="UP001222373">
    <property type="component" value="Chromosome"/>
</dbReference>
<proteinExistence type="inferred from homology"/>
<keyword evidence="2" id="KW-0028">Amino-acid biosynthesis</keyword>
<evidence type="ECO:0000256" key="5">
    <source>
        <dbReference type="RuleBase" id="RU000599"/>
    </source>
</evidence>
<dbReference type="PANTHER" id="PTHR23133:SF2">
    <property type="entry name" value="IMIDAZOLEGLYCEROL-PHOSPHATE DEHYDRATASE"/>
    <property type="match status" value="1"/>
</dbReference>
<comment type="pathway">
    <text evidence="1 5">Amino-acid biosynthesis; L-histidine biosynthesis; L-histidine from 5-phospho-alpha-D-ribose 1-diphosphate: step 6/9.</text>
</comment>
<reference evidence="6" key="1">
    <citation type="submission" date="2022-11" db="EMBL/GenBank/DDBJ databases">
        <title>Genomic comparisons reveal selection pressure and functional variation between nutritional endosymbionts of cave-adapted and epigean Hawaiian planthoppers.</title>
        <authorList>
            <person name="Gossett J.M."/>
            <person name="Porter M.L."/>
            <person name="Vasquez Y."/>
            <person name="Bennett G.M."/>
            <person name="Chong R.A."/>
        </authorList>
    </citation>
    <scope>NUCLEOTIDE SEQUENCE</scope>
    <source>
        <strain evidence="6">OPOL2</strain>
    </source>
</reference>
<evidence type="ECO:0000256" key="2">
    <source>
        <dbReference type="ARBA" id="ARBA00022605"/>
    </source>
</evidence>
<dbReference type="InterPro" id="IPR000807">
    <property type="entry name" value="ImidazoleglycerolP_deHydtase"/>
</dbReference>
<comment type="subcellular location">
    <subcellularLocation>
        <location evidence="5">Cytoplasm</location>
    </subcellularLocation>
</comment>
<evidence type="ECO:0000313" key="6">
    <source>
        <dbReference type="EMBL" id="WDI79287.1"/>
    </source>
</evidence>
<sequence>MKKIKLKRKTRETNIIVSLINKKFPIIKTGIGFFDHMLEQFSFNSKFILNIIAKGDLKVDQHHTVEDVGIVLGKFFKKIKYFVKERYVNAFVAMDDSMTNFVIDVSGRGNVFFNFKLKKTLRDFNSELVFEFFKAFSINSKYTIHINNYGNDVHHRIESIFKAFGIAIKKIFKKKNIHNINSTKFII</sequence>
<dbReference type="PROSITE" id="PS00955">
    <property type="entry name" value="IGP_DEHYDRATASE_2"/>
    <property type="match status" value="1"/>
</dbReference>
<dbReference type="Pfam" id="PF00475">
    <property type="entry name" value="IGPD"/>
    <property type="match status" value="1"/>
</dbReference>
<dbReference type="GO" id="GO:0005737">
    <property type="term" value="C:cytoplasm"/>
    <property type="evidence" value="ECO:0007669"/>
    <property type="project" value="UniProtKB-SubCell"/>
</dbReference>
<dbReference type="EMBL" id="CP110500">
    <property type="protein sequence ID" value="WDI79287.1"/>
    <property type="molecule type" value="Genomic_DNA"/>
</dbReference>
<protein>
    <recommendedName>
        <fullName evidence="5">Imidazoleglycerol-phosphate dehydratase</fullName>
        <ecNumber evidence="5">4.2.1.19</ecNumber>
    </recommendedName>
</protein>
<dbReference type="GO" id="GO:0000105">
    <property type="term" value="P:L-histidine biosynthetic process"/>
    <property type="evidence" value="ECO:0007669"/>
    <property type="project" value="UniProtKB-KW"/>
</dbReference>
<evidence type="ECO:0000256" key="4">
    <source>
        <dbReference type="ARBA" id="ARBA00023239"/>
    </source>
</evidence>
<dbReference type="EC" id="4.2.1.19" evidence="5"/>
<comment type="similarity">
    <text evidence="5">Belongs to the imidazoleglycerol-phosphate dehydratase family.</text>
</comment>
<name>A0AAX3NBN4_9PROT</name>
<dbReference type="Gene3D" id="3.30.230.40">
    <property type="entry name" value="Imidazole glycerol phosphate dehydratase, domain 1"/>
    <property type="match status" value="2"/>
</dbReference>
<dbReference type="AlphaFoldDB" id="A0AAX3NBN4"/>
<dbReference type="InterPro" id="IPR038494">
    <property type="entry name" value="IGPD_sf"/>
</dbReference>
<dbReference type="PANTHER" id="PTHR23133">
    <property type="entry name" value="IMIDAZOLEGLYCEROL-PHOSPHATE DEHYDRATASE HIS7"/>
    <property type="match status" value="1"/>
</dbReference>
<keyword evidence="3 5" id="KW-0368">Histidine biosynthesis</keyword>
<organism evidence="6 7">
    <name type="scientific">Candidatus Vidania fulgoroideorum</name>
    <dbReference type="NCBI Taxonomy" id="881286"/>
    <lineage>
        <taxon>Bacteria</taxon>
        <taxon>Pseudomonadati</taxon>
        <taxon>Pseudomonadota</taxon>
        <taxon>Betaproteobacteria</taxon>
        <taxon>Candidatus Vidania</taxon>
    </lineage>
</organism>
<dbReference type="InterPro" id="IPR020565">
    <property type="entry name" value="ImidazoleglycerP_deHydtase_CS"/>
</dbReference>
<keyword evidence="4 5" id="KW-0456">Lyase</keyword>
<dbReference type="GO" id="GO:0004424">
    <property type="term" value="F:imidazoleglycerol-phosphate dehydratase activity"/>
    <property type="evidence" value="ECO:0007669"/>
    <property type="project" value="UniProtKB-EC"/>
</dbReference>
<dbReference type="FunFam" id="3.30.230.40:FF:000003">
    <property type="entry name" value="Imidazoleglycerol-phosphate dehydratase HisB"/>
    <property type="match status" value="1"/>
</dbReference>
<dbReference type="PROSITE" id="PS00954">
    <property type="entry name" value="IGP_DEHYDRATASE_1"/>
    <property type="match status" value="1"/>
</dbReference>
<dbReference type="InterPro" id="IPR020568">
    <property type="entry name" value="Ribosomal_Su5_D2-typ_SF"/>
</dbReference>
<comment type="catalytic activity">
    <reaction evidence="5">
        <text>D-erythro-1-(imidazol-4-yl)glycerol 3-phosphate = 3-(imidazol-4-yl)-2-oxopropyl phosphate + H2O</text>
        <dbReference type="Rhea" id="RHEA:11040"/>
        <dbReference type="ChEBI" id="CHEBI:15377"/>
        <dbReference type="ChEBI" id="CHEBI:57766"/>
        <dbReference type="ChEBI" id="CHEBI:58278"/>
        <dbReference type="EC" id="4.2.1.19"/>
    </reaction>
</comment>
<dbReference type="SUPFAM" id="SSF54211">
    <property type="entry name" value="Ribosomal protein S5 domain 2-like"/>
    <property type="match status" value="2"/>
</dbReference>
<accession>A0AAX3NBN4</accession>